<protein>
    <submittedName>
        <fullName evidence="1">Uncharacterized protein</fullName>
    </submittedName>
</protein>
<proteinExistence type="predicted"/>
<dbReference type="EMBL" id="JBJXBP010000008">
    <property type="protein sequence ID" value="KAL3813886.1"/>
    <property type="molecule type" value="Genomic_DNA"/>
</dbReference>
<organism evidence="1 2">
    <name type="scientific">Penstemon smallii</name>
    <dbReference type="NCBI Taxonomy" id="265156"/>
    <lineage>
        <taxon>Eukaryota</taxon>
        <taxon>Viridiplantae</taxon>
        <taxon>Streptophyta</taxon>
        <taxon>Embryophyta</taxon>
        <taxon>Tracheophyta</taxon>
        <taxon>Spermatophyta</taxon>
        <taxon>Magnoliopsida</taxon>
        <taxon>eudicotyledons</taxon>
        <taxon>Gunneridae</taxon>
        <taxon>Pentapetalae</taxon>
        <taxon>asterids</taxon>
        <taxon>lamiids</taxon>
        <taxon>Lamiales</taxon>
        <taxon>Plantaginaceae</taxon>
        <taxon>Cheloneae</taxon>
        <taxon>Penstemon</taxon>
    </lineage>
</organism>
<dbReference type="Proteomes" id="UP001634393">
    <property type="component" value="Unassembled WGS sequence"/>
</dbReference>
<gene>
    <name evidence="1" type="ORF">ACJIZ3_015154</name>
</gene>
<dbReference type="PANTHER" id="PTHR34280:SF2">
    <property type="entry name" value="OS01G0920100 PROTEIN"/>
    <property type="match status" value="1"/>
</dbReference>
<accession>A0ABD3RQ18</accession>
<dbReference type="InterPro" id="IPR038947">
    <property type="entry name" value="At3g27210-like"/>
</dbReference>
<evidence type="ECO:0000313" key="1">
    <source>
        <dbReference type="EMBL" id="KAL3813886.1"/>
    </source>
</evidence>
<dbReference type="AlphaFoldDB" id="A0ABD3RQ18"/>
<name>A0ABD3RQ18_9LAMI</name>
<evidence type="ECO:0000313" key="2">
    <source>
        <dbReference type="Proteomes" id="UP001634393"/>
    </source>
</evidence>
<comment type="caution">
    <text evidence="1">The sequence shown here is derived from an EMBL/GenBank/DDBJ whole genome shotgun (WGS) entry which is preliminary data.</text>
</comment>
<keyword evidence="2" id="KW-1185">Reference proteome</keyword>
<dbReference type="PANTHER" id="PTHR34280">
    <property type="entry name" value="OS01G0920100 PROTEIN"/>
    <property type="match status" value="1"/>
</dbReference>
<sequence length="218" mass="23916">MGSSVSVHKHPDSAMKLRLSFGSKIEKLLIPSPVKHKSDTVNNEDCTVDDVAVKPAQGSTAHFGSKDEDFFDSQPWLDSDCEDDFLSVNGDFTPSRGSTPVHHNFSIGNQQMNKALVMEATIGSVPEPSPPPDKKKRLSELFKESLQLDEPLSMAPTMVEAESTPYLSTVSSETTPIGVLRTEGKPVKSAQCCLPRLISIRSFSERKKRMTPERSVVV</sequence>
<reference evidence="1 2" key="1">
    <citation type="submission" date="2024-12" db="EMBL/GenBank/DDBJ databases">
        <title>The unique morphological basis and parallel evolutionary history of personate flowers in Penstemon.</title>
        <authorList>
            <person name="Depatie T.H."/>
            <person name="Wessinger C.A."/>
        </authorList>
    </citation>
    <scope>NUCLEOTIDE SEQUENCE [LARGE SCALE GENOMIC DNA]</scope>
    <source>
        <strain evidence="1">WTNN_2</strain>
        <tissue evidence="1">Leaf</tissue>
    </source>
</reference>